<organism evidence="1 2">
    <name type="scientific">Prunus yedoensis var. nudiflora</name>
    <dbReference type="NCBI Taxonomy" id="2094558"/>
    <lineage>
        <taxon>Eukaryota</taxon>
        <taxon>Viridiplantae</taxon>
        <taxon>Streptophyta</taxon>
        <taxon>Embryophyta</taxon>
        <taxon>Tracheophyta</taxon>
        <taxon>Spermatophyta</taxon>
        <taxon>Magnoliopsida</taxon>
        <taxon>eudicotyledons</taxon>
        <taxon>Gunneridae</taxon>
        <taxon>Pentapetalae</taxon>
        <taxon>rosids</taxon>
        <taxon>fabids</taxon>
        <taxon>Rosales</taxon>
        <taxon>Rosaceae</taxon>
        <taxon>Amygdaloideae</taxon>
        <taxon>Amygdaleae</taxon>
        <taxon>Prunus</taxon>
    </lineage>
</organism>
<reference evidence="1 2" key="1">
    <citation type="submission" date="2018-02" db="EMBL/GenBank/DDBJ databases">
        <title>Draft genome of wild Prunus yedoensis var. nudiflora.</title>
        <authorList>
            <person name="Baek S."/>
            <person name="Kim J.-H."/>
            <person name="Choi K."/>
            <person name="Kim G.-B."/>
            <person name="Cho A."/>
            <person name="Jang H."/>
            <person name="Shin C.-H."/>
            <person name="Yu H.-J."/>
            <person name="Mun J.-H."/>
        </authorList>
    </citation>
    <scope>NUCLEOTIDE SEQUENCE [LARGE SCALE GENOMIC DNA]</scope>
    <source>
        <strain evidence="2">cv. Jeju island</strain>
        <tissue evidence="1">Leaf</tissue>
    </source>
</reference>
<sequence>MENKSSSCCGTDEGKSSMQTYIVWVKRPVQNLFFTKSHEDLESWYQTFLPDTIANSNELTKPRMVHTYRMWPLDLQQN</sequence>
<proteinExistence type="predicted"/>
<protein>
    <submittedName>
        <fullName evidence="1">Subtilisin-like protease SBT1.7</fullName>
    </submittedName>
</protein>
<dbReference type="InterPro" id="IPR037045">
    <property type="entry name" value="S8pro/Inhibitor_I9_sf"/>
</dbReference>
<name>A0A314YMJ8_PRUYE</name>
<accession>A0A314YMJ8</accession>
<evidence type="ECO:0000313" key="2">
    <source>
        <dbReference type="Proteomes" id="UP000250321"/>
    </source>
</evidence>
<dbReference type="GO" id="GO:0006508">
    <property type="term" value="P:proteolysis"/>
    <property type="evidence" value="ECO:0007669"/>
    <property type="project" value="UniProtKB-KW"/>
</dbReference>
<gene>
    <name evidence="1" type="ORF">Pyn_09372</name>
</gene>
<dbReference type="AlphaFoldDB" id="A0A314YMJ8"/>
<keyword evidence="1" id="KW-0378">Hydrolase</keyword>
<evidence type="ECO:0000313" key="1">
    <source>
        <dbReference type="EMBL" id="PQQ09152.1"/>
    </source>
</evidence>
<keyword evidence="2" id="KW-1185">Reference proteome</keyword>
<dbReference type="EMBL" id="PJQY01000640">
    <property type="protein sequence ID" value="PQQ09152.1"/>
    <property type="molecule type" value="Genomic_DNA"/>
</dbReference>
<keyword evidence="1" id="KW-0645">Protease</keyword>
<dbReference type="OrthoDB" id="1738212at2759"/>
<dbReference type="Gene3D" id="3.30.70.80">
    <property type="entry name" value="Peptidase S8 propeptide/proteinase inhibitor I9"/>
    <property type="match status" value="1"/>
</dbReference>
<dbReference type="GO" id="GO:0008233">
    <property type="term" value="F:peptidase activity"/>
    <property type="evidence" value="ECO:0007669"/>
    <property type="project" value="UniProtKB-KW"/>
</dbReference>
<dbReference type="Proteomes" id="UP000250321">
    <property type="component" value="Unassembled WGS sequence"/>
</dbReference>
<comment type="caution">
    <text evidence="1">The sequence shown here is derived from an EMBL/GenBank/DDBJ whole genome shotgun (WGS) entry which is preliminary data.</text>
</comment>